<feature type="domain" description="Mitochondrial resolvase Ydc2 catalytic" evidence="2">
    <location>
        <begin position="70"/>
        <end position="325"/>
    </location>
</feature>
<evidence type="ECO:0000313" key="4">
    <source>
        <dbReference type="Proteomes" id="UP000187013"/>
    </source>
</evidence>
<dbReference type="Proteomes" id="UP000187013">
    <property type="component" value="Unassembled WGS sequence"/>
</dbReference>
<dbReference type="InterPro" id="IPR039197">
    <property type="entry name" value="Mrs1/Cce1"/>
</dbReference>
<reference evidence="3 4" key="1">
    <citation type="submission" date="2016-08" db="EMBL/GenBank/DDBJ databases">
        <title>Draft genome sequence of allopolyploid Zygosaccharomyces rouxii.</title>
        <authorList>
            <person name="Watanabe J."/>
            <person name="Uehara K."/>
            <person name="Mogi Y."/>
            <person name="Tsukioka Y."/>
        </authorList>
    </citation>
    <scope>NUCLEOTIDE SEQUENCE [LARGE SCALE GENOMIC DNA]</scope>
    <source>
        <strain evidence="3 4">NBRC 110957</strain>
    </source>
</reference>
<dbReference type="Gene3D" id="3.30.420.10">
    <property type="entry name" value="Ribonuclease H-like superfamily/Ribonuclease H"/>
    <property type="match status" value="1"/>
</dbReference>
<dbReference type="GO" id="GO:0000402">
    <property type="term" value="F:crossed form four-way junction DNA binding"/>
    <property type="evidence" value="ECO:0007669"/>
    <property type="project" value="TreeGrafter"/>
</dbReference>
<dbReference type="InterPro" id="IPR012337">
    <property type="entry name" value="RNaseH-like_sf"/>
</dbReference>
<evidence type="ECO:0000259" key="2">
    <source>
        <dbReference type="Pfam" id="PF09159"/>
    </source>
</evidence>
<dbReference type="InterPro" id="IPR036397">
    <property type="entry name" value="RNaseH_sf"/>
</dbReference>
<accession>A0A1Q3A116</accession>
<protein>
    <recommendedName>
        <fullName evidence="2">Mitochondrial resolvase Ydc2 catalytic domain-containing protein</fullName>
    </recommendedName>
</protein>
<gene>
    <name evidence="3" type="ORF">ZYGR_0P00250</name>
</gene>
<dbReference type="AlphaFoldDB" id="A0A1Q3A116"/>
<name>A0A1Q3A116_ZYGRO</name>
<dbReference type="CDD" id="cd16963">
    <property type="entry name" value="CCE1"/>
    <property type="match status" value="1"/>
</dbReference>
<sequence length="398" mass="45244">MGRASGSRTAVEAIDLYCRKSNGRALKRLGSCMGANIGKNKSEGRTSIVDQAEKLEKLRLRKLQDGETSITAIDAGVSNFAYSVFKWYKGDELPTLVDWNKINLCQRFLGKHRLKMSLDPMDTWKVGHGLLDMLTSELAISDLYVLEKQRMRSLSSKNVIESVLLSNVMEHILFSNLRNKQIHGNLNTDYVVHSSSPQKMAQYWCDLKSLKTLYNRFTQSTGLQPQKDLPFNDADNFHAAKTSKTIRINLVKTILKNAIAPQGYKKCNLTPHWRSNVEQQLNSQKRFKLLDCIGSGPELGTRKDDDLADSFLHGLAWMHWSKTYEGASEIVMKNGGVFDQEILKDFNDYCMSLNTEWSLMSSQMKGELAELNLANDLETSEEEEYTNSARSRKRESKF</sequence>
<dbReference type="PANTHER" id="PTHR28072">
    <property type="entry name" value="CRUCIFORM CUTTING ENDONUCLEASE 1, MITOCHONDRIAL-RELATED"/>
    <property type="match status" value="1"/>
</dbReference>
<comment type="caution">
    <text evidence="3">The sequence shown here is derived from an EMBL/GenBank/DDBJ whole genome shotgun (WGS) entry which is preliminary data.</text>
</comment>
<feature type="region of interest" description="Disordered" evidence="1">
    <location>
        <begin position="379"/>
        <end position="398"/>
    </location>
</feature>
<evidence type="ECO:0000313" key="3">
    <source>
        <dbReference type="EMBL" id="GAV49382.1"/>
    </source>
</evidence>
<dbReference type="GO" id="GO:0005739">
    <property type="term" value="C:mitochondrion"/>
    <property type="evidence" value="ECO:0007669"/>
    <property type="project" value="TreeGrafter"/>
</dbReference>
<dbReference type="OrthoDB" id="5552842at2759"/>
<dbReference type="GO" id="GO:0004520">
    <property type="term" value="F:DNA endonuclease activity"/>
    <property type="evidence" value="ECO:0007669"/>
    <property type="project" value="TreeGrafter"/>
</dbReference>
<dbReference type="OMA" id="DTGISNF"/>
<dbReference type="GO" id="GO:0000403">
    <property type="term" value="F:Y-form DNA binding"/>
    <property type="evidence" value="ECO:0007669"/>
    <property type="project" value="TreeGrafter"/>
</dbReference>
<dbReference type="Pfam" id="PF09159">
    <property type="entry name" value="Ydc2-catalyt"/>
    <property type="match status" value="1"/>
</dbReference>
<proteinExistence type="predicted"/>
<dbReference type="EMBL" id="BDGX01000016">
    <property type="protein sequence ID" value="GAV49382.1"/>
    <property type="molecule type" value="Genomic_DNA"/>
</dbReference>
<dbReference type="GO" id="GO:0070336">
    <property type="term" value="F:flap-structured DNA binding"/>
    <property type="evidence" value="ECO:0007669"/>
    <property type="project" value="TreeGrafter"/>
</dbReference>
<dbReference type="PANTHER" id="PTHR28072:SF1">
    <property type="entry name" value="CRUCIFORM CUTTING ENDONUCLEASE 1, MITOCHONDRIAL-RELATED"/>
    <property type="match status" value="1"/>
</dbReference>
<evidence type="ECO:0000256" key="1">
    <source>
        <dbReference type="SAM" id="MobiDB-lite"/>
    </source>
</evidence>
<organism evidence="3 4">
    <name type="scientific">Zygosaccharomyces rouxii</name>
    <dbReference type="NCBI Taxonomy" id="4956"/>
    <lineage>
        <taxon>Eukaryota</taxon>
        <taxon>Fungi</taxon>
        <taxon>Dikarya</taxon>
        <taxon>Ascomycota</taxon>
        <taxon>Saccharomycotina</taxon>
        <taxon>Saccharomycetes</taxon>
        <taxon>Saccharomycetales</taxon>
        <taxon>Saccharomycetaceae</taxon>
        <taxon>Zygosaccharomyces</taxon>
    </lineage>
</organism>
<dbReference type="eggNOG" id="ENOG502S4DK">
    <property type="taxonomic scope" value="Eukaryota"/>
</dbReference>
<dbReference type="SUPFAM" id="SSF53098">
    <property type="entry name" value="Ribonuclease H-like"/>
    <property type="match status" value="1"/>
</dbReference>
<dbReference type="InterPro" id="IPR015242">
    <property type="entry name" value="Ydc2_cat"/>
</dbReference>